<accession>A0ABV2RAQ2</accession>
<organism evidence="1 2">
    <name type="scientific">Brevundimonas faecalis</name>
    <dbReference type="NCBI Taxonomy" id="947378"/>
    <lineage>
        <taxon>Bacteria</taxon>
        <taxon>Pseudomonadati</taxon>
        <taxon>Pseudomonadota</taxon>
        <taxon>Alphaproteobacteria</taxon>
        <taxon>Caulobacterales</taxon>
        <taxon>Caulobacteraceae</taxon>
        <taxon>Brevundimonas</taxon>
    </lineage>
</organism>
<dbReference type="RefSeq" id="WP_354088622.1">
    <property type="nucleotide sequence ID" value="NZ_JBEPTF010000002.1"/>
</dbReference>
<reference evidence="1 2" key="1">
    <citation type="submission" date="2024-06" db="EMBL/GenBank/DDBJ databases">
        <title>Sorghum-associated microbial communities from plants grown in Nebraska, USA.</title>
        <authorList>
            <person name="Schachtman D."/>
        </authorList>
    </citation>
    <scope>NUCLEOTIDE SEQUENCE [LARGE SCALE GENOMIC DNA]</scope>
    <source>
        <strain evidence="1 2">2814</strain>
    </source>
</reference>
<gene>
    <name evidence="1" type="ORF">ABIE19_001594</name>
</gene>
<name>A0ABV2RAQ2_9CAUL</name>
<protein>
    <submittedName>
        <fullName evidence="1">Uncharacterized protein</fullName>
    </submittedName>
</protein>
<comment type="caution">
    <text evidence="1">The sequence shown here is derived from an EMBL/GenBank/DDBJ whole genome shotgun (WGS) entry which is preliminary data.</text>
</comment>
<dbReference type="Proteomes" id="UP001549313">
    <property type="component" value="Unassembled WGS sequence"/>
</dbReference>
<evidence type="ECO:0000313" key="1">
    <source>
        <dbReference type="EMBL" id="MET4683664.1"/>
    </source>
</evidence>
<evidence type="ECO:0000313" key="2">
    <source>
        <dbReference type="Proteomes" id="UP001549313"/>
    </source>
</evidence>
<keyword evidence="2" id="KW-1185">Reference proteome</keyword>
<sequence>MSEKSDLPRDAAFNADLKRLEAELAAKPNQSPPGPDIPTQTVDLITGLLAGMRFVGRARDVHTAAERLAHESTHLPR</sequence>
<proteinExistence type="predicted"/>
<dbReference type="EMBL" id="JBEPTF010000002">
    <property type="protein sequence ID" value="MET4683664.1"/>
    <property type="molecule type" value="Genomic_DNA"/>
</dbReference>